<dbReference type="EMBL" id="SRMI01000003">
    <property type="protein sequence ID" value="TVY74527.1"/>
    <property type="molecule type" value="Genomic_DNA"/>
</dbReference>
<evidence type="ECO:0000313" key="2">
    <source>
        <dbReference type="EMBL" id="TVY74527.1"/>
    </source>
</evidence>
<feature type="coiled-coil region" evidence="1">
    <location>
        <begin position="63"/>
        <end position="104"/>
    </location>
</feature>
<organism evidence="2 3">
    <name type="scientific">Fusarium oxysporum f. sp. cubense</name>
    <dbReference type="NCBI Taxonomy" id="61366"/>
    <lineage>
        <taxon>Eukaryota</taxon>
        <taxon>Fungi</taxon>
        <taxon>Dikarya</taxon>
        <taxon>Ascomycota</taxon>
        <taxon>Pezizomycotina</taxon>
        <taxon>Sordariomycetes</taxon>
        <taxon>Hypocreomycetidae</taxon>
        <taxon>Hypocreales</taxon>
        <taxon>Nectriaceae</taxon>
        <taxon>Fusarium</taxon>
        <taxon>Fusarium oxysporum species complex</taxon>
    </lineage>
</organism>
<sequence>MSRFVTAWGNEMICHHDDPPPLQLFKSLFYGSEIHSLVCIMKFTDKTPNVTKWTLNPNPTRVRDNQRRHRARAKARTESLEAQLNATQQELRTAQARIHELESLLTADRPVFISGQAELPVGLGASNGGCDEPTCYRHSLTTIDQRSRQQGLDKNTVAPFFEIPPAGALASNMFSTVQHYDKDDRLPPVAAGESTTLCRVAYEIISQHNTTGVESSEIEQCLRPGFRRATRRGEGCRVETTILYALIDRINPV</sequence>
<dbReference type="AlphaFoldDB" id="A0A559LJS4"/>
<dbReference type="PANTHER" id="PTHR42070">
    <property type="entry name" value="FILAMENT ASSOCIATED PROTEIN, PUTATIVE (AFU_ORTHOLOGUE AFUA_8G06630)-RELATED"/>
    <property type="match status" value="1"/>
</dbReference>
<reference evidence="2 3" key="1">
    <citation type="journal article" date="2019" name="Microbiol. Resour. Announc.">
        <title>High-quality draft genome sequence of Fusarium oxysporum f. sp. cubense strain 160527, a causal agent of Panama disease.</title>
        <authorList>
            <person name="Asai S."/>
            <person name="Ayukawa Y."/>
            <person name="Gan P."/>
            <person name="Masuda S."/>
            <person name="Komatsu K."/>
            <person name="Shirasu K."/>
            <person name="Arie T."/>
        </authorList>
    </citation>
    <scope>NUCLEOTIDE SEQUENCE [LARGE SCALE GENOMIC DNA]</scope>
    <source>
        <strain evidence="2 3">160527</strain>
    </source>
</reference>
<dbReference type="Proteomes" id="UP000320707">
    <property type="component" value="Unassembled WGS sequence"/>
</dbReference>
<protein>
    <recommendedName>
        <fullName evidence="4">BZIP domain-containing protein</fullName>
    </recommendedName>
</protein>
<keyword evidence="1" id="KW-0175">Coiled coil</keyword>
<evidence type="ECO:0008006" key="4">
    <source>
        <dbReference type="Google" id="ProtNLM"/>
    </source>
</evidence>
<gene>
    <name evidence="2" type="ORF">Focb16_v005001</name>
</gene>
<evidence type="ECO:0000256" key="1">
    <source>
        <dbReference type="SAM" id="Coils"/>
    </source>
</evidence>
<name>A0A559LJS4_FUSOC</name>
<proteinExistence type="predicted"/>
<evidence type="ECO:0000313" key="3">
    <source>
        <dbReference type="Proteomes" id="UP000320707"/>
    </source>
</evidence>
<accession>A0A559LJS4</accession>
<dbReference type="PANTHER" id="PTHR42070:SF1">
    <property type="entry name" value="FILAMENT ASSOCIATED PROTEIN, PUTATIVE (AFU_ORTHOLOGUE AFUA_8G06630)-RELATED"/>
    <property type="match status" value="1"/>
</dbReference>
<comment type="caution">
    <text evidence="2">The sequence shown here is derived from an EMBL/GenBank/DDBJ whole genome shotgun (WGS) entry which is preliminary data.</text>
</comment>